<organism evidence="2 3">
    <name type="scientific">Helicobacter marmotae</name>
    <dbReference type="NCBI Taxonomy" id="152490"/>
    <lineage>
        <taxon>Bacteria</taxon>
        <taxon>Pseudomonadati</taxon>
        <taxon>Campylobacterota</taxon>
        <taxon>Epsilonproteobacteria</taxon>
        <taxon>Campylobacterales</taxon>
        <taxon>Helicobacteraceae</taxon>
        <taxon>Helicobacter</taxon>
    </lineage>
</organism>
<proteinExistence type="predicted"/>
<dbReference type="Gene3D" id="3.30.2010.10">
    <property type="entry name" value="Metalloproteases ('zincins'), catalytic domain"/>
    <property type="match status" value="1"/>
</dbReference>
<keyword evidence="3" id="KW-1185">Reference proteome</keyword>
<dbReference type="EMBL" id="NXLR01000003">
    <property type="protein sequence ID" value="RDU60571.1"/>
    <property type="molecule type" value="Genomic_DNA"/>
</dbReference>
<sequence>MLKAMQNLYPHASKIYIERKRITYPRIVIKADTSLFIRVPLHFSNSQIQDFITQYHTWIESTLQKSSASYMALQATLNAHPNEILLFGSWQDISHFSNPLKPQLLSMLQDYIYPRVNEYATLMGLTYQSIKITNALSRFGSCTHDNRLFFSFMLIFAKKHFIDYVIIHELAHICYKNHSHEFWNLVIKYCPNAKALRLALRQEARLYPALLQRINQCKE</sequence>
<dbReference type="OrthoDB" id="5321643at2"/>
<dbReference type="PANTHER" id="PTHR30399:SF1">
    <property type="entry name" value="UTP PYROPHOSPHATASE"/>
    <property type="match status" value="1"/>
</dbReference>
<evidence type="ECO:0000313" key="2">
    <source>
        <dbReference type="EMBL" id="RDU60571.1"/>
    </source>
</evidence>
<evidence type="ECO:0000259" key="1">
    <source>
        <dbReference type="Pfam" id="PF01863"/>
    </source>
</evidence>
<comment type="caution">
    <text evidence="2">The sequence shown here is derived from an EMBL/GenBank/DDBJ whole genome shotgun (WGS) entry which is preliminary data.</text>
</comment>
<evidence type="ECO:0000313" key="3">
    <source>
        <dbReference type="Proteomes" id="UP000256599"/>
    </source>
</evidence>
<gene>
    <name evidence="2" type="ORF">CQA63_02915</name>
</gene>
<reference evidence="2 3" key="1">
    <citation type="submission" date="2018-04" db="EMBL/GenBank/DDBJ databases">
        <title>Novel Campyloabacter and Helicobacter Species and Strains.</title>
        <authorList>
            <person name="Mannion A.J."/>
            <person name="Shen Z."/>
            <person name="Fox J.G."/>
        </authorList>
    </citation>
    <scope>NUCLEOTIDE SEQUENCE [LARGE SCALE GENOMIC DNA]</scope>
    <source>
        <strain evidence="2 3">MIT 98-6070</strain>
    </source>
</reference>
<dbReference type="InterPro" id="IPR053136">
    <property type="entry name" value="UTP_pyrophosphatase-like"/>
</dbReference>
<feature type="domain" description="YgjP-like metallopeptidase" evidence="1">
    <location>
        <begin position="107"/>
        <end position="202"/>
    </location>
</feature>
<dbReference type="AlphaFoldDB" id="A0A3D8I7R5"/>
<feature type="domain" description="YgjP-like metallopeptidase" evidence="1">
    <location>
        <begin position="25"/>
        <end position="94"/>
    </location>
</feature>
<dbReference type="Pfam" id="PF01863">
    <property type="entry name" value="YgjP-like"/>
    <property type="match status" value="2"/>
</dbReference>
<dbReference type="Proteomes" id="UP000256599">
    <property type="component" value="Unassembled WGS sequence"/>
</dbReference>
<accession>A0A3D8I7R5</accession>
<dbReference type="CDD" id="cd07344">
    <property type="entry name" value="M48_yhfN_like"/>
    <property type="match status" value="1"/>
</dbReference>
<dbReference type="PANTHER" id="PTHR30399">
    <property type="entry name" value="UNCHARACTERIZED PROTEIN YGJP"/>
    <property type="match status" value="1"/>
</dbReference>
<protein>
    <submittedName>
        <fullName evidence="2">M48 family peptidase</fullName>
    </submittedName>
</protein>
<dbReference type="InterPro" id="IPR002725">
    <property type="entry name" value="YgjP-like_metallopeptidase"/>
</dbReference>
<name>A0A3D8I7R5_9HELI</name>